<dbReference type="AlphaFoldDB" id="A0A8D9I4U7"/>
<keyword evidence="1" id="KW-0812">Transmembrane</keyword>
<proteinExistence type="predicted"/>
<evidence type="ECO:0000313" key="3">
    <source>
        <dbReference type="Proteomes" id="UP000694005"/>
    </source>
</evidence>
<accession>A0A8D9I4U7</accession>
<evidence type="ECO:0000313" key="2">
    <source>
        <dbReference type="EMBL" id="CAG7911658.1"/>
    </source>
</evidence>
<gene>
    <name evidence="2" type="ORF">BRAPAZ1V2_A10P29040.2</name>
</gene>
<feature type="transmembrane region" description="Helical" evidence="1">
    <location>
        <begin position="15"/>
        <end position="33"/>
    </location>
</feature>
<organism evidence="2 3">
    <name type="scientific">Brassica campestris</name>
    <name type="common">Field mustard</name>
    <dbReference type="NCBI Taxonomy" id="3711"/>
    <lineage>
        <taxon>Eukaryota</taxon>
        <taxon>Viridiplantae</taxon>
        <taxon>Streptophyta</taxon>
        <taxon>Embryophyta</taxon>
        <taxon>Tracheophyta</taxon>
        <taxon>Spermatophyta</taxon>
        <taxon>Magnoliopsida</taxon>
        <taxon>eudicotyledons</taxon>
        <taxon>Gunneridae</taxon>
        <taxon>Pentapetalae</taxon>
        <taxon>rosids</taxon>
        <taxon>malvids</taxon>
        <taxon>Brassicales</taxon>
        <taxon>Brassicaceae</taxon>
        <taxon>Brassiceae</taxon>
        <taxon>Brassica</taxon>
    </lineage>
</organism>
<keyword evidence="1" id="KW-1133">Transmembrane helix</keyword>
<protein>
    <submittedName>
        <fullName evidence="2">Uncharacterized protein</fullName>
    </submittedName>
</protein>
<dbReference type="Proteomes" id="UP000694005">
    <property type="component" value="Chromosome A10"/>
</dbReference>
<sequence>MNGFLCIFLFEIESGMFFFLFFFLNVILHLSILKISKYSCKL</sequence>
<reference evidence="2 3" key="1">
    <citation type="submission" date="2021-07" db="EMBL/GenBank/DDBJ databases">
        <authorList>
            <consortium name="Genoscope - CEA"/>
            <person name="William W."/>
        </authorList>
    </citation>
    <scope>NUCLEOTIDE SEQUENCE [LARGE SCALE GENOMIC DNA]</scope>
</reference>
<dbReference type="Gramene" id="A10p29040.2_BraZ1">
    <property type="protein sequence ID" value="A10p29040.2_BraZ1.CDS.1"/>
    <property type="gene ID" value="A10g29040.2_BraZ1"/>
</dbReference>
<name>A0A8D9I4U7_BRACM</name>
<evidence type="ECO:0000256" key="1">
    <source>
        <dbReference type="SAM" id="Phobius"/>
    </source>
</evidence>
<dbReference type="EMBL" id="LS974626">
    <property type="protein sequence ID" value="CAG7911658.1"/>
    <property type="molecule type" value="Genomic_DNA"/>
</dbReference>
<keyword evidence="1" id="KW-0472">Membrane</keyword>